<comment type="caution">
    <text evidence="1">The sequence shown here is derived from an EMBL/GenBank/DDBJ whole genome shotgun (WGS) entry which is preliminary data.</text>
</comment>
<protein>
    <submittedName>
        <fullName evidence="1">Uncharacterized protein</fullName>
    </submittedName>
</protein>
<dbReference type="Gene3D" id="3.40.50.2300">
    <property type="match status" value="2"/>
</dbReference>
<dbReference type="AlphaFoldDB" id="A0A820PFC3"/>
<name>A0A820PFC3_9BILA</name>
<evidence type="ECO:0000313" key="1">
    <source>
        <dbReference type="EMBL" id="CAF4407595.1"/>
    </source>
</evidence>
<reference evidence="1" key="1">
    <citation type="submission" date="2021-02" db="EMBL/GenBank/DDBJ databases">
        <authorList>
            <person name="Nowell W R."/>
        </authorList>
    </citation>
    <scope>NUCLEOTIDE SEQUENCE</scope>
</reference>
<feature type="non-terminal residue" evidence="1">
    <location>
        <position position="98"/>
    </location>
</feature>
<dbReference type="Proteomes" id="UP000663844">
    <property type="component" value="Unassembled WGS sequence"/>
</dbReference>
<dbReference type="SUPFAM" id="SSF53822">
    <property type="entry name" value="Periplasmic binding protein-like I"/>
    <property type="match status" value="1"/>
</dbReference>
<accession>A0A820PFC3</accession>
<feature type="non-terminal residue" evidence="1">
    <location>
        <position position="1"/>
    </location>
</feature>
<organism evidence="1 2">
    <name type="scientific">Adineta steineri</name>
    <dbReference type="NCBI Taxonomy" id="433720"/>
    <lineage>
        <taxon>Eukaryota</taxon>
        <taxon>Metazoa</taxon>
        <taxon>Spiralia</taxon>
        <taxon>Gnathifera</taxon>
        <taxon>Rotifera</taxon>
        <taxon>Eurotatoria</taxon>
        <taxon>Bdelloidea</taxon>
        <taxon>Adinetida</taxon>
        <taxon>Adinetidae</taxon>
        <taxon>Adineta</taxon>
    </lineage>
</organism>
<gene>
    <name evidence="1" type="ORF">OXD698_LOCUS51831</name>
</gene>
<dbReference type="EMBL" id="CAJOAZ010027177">
    <property type="protein sequence ID" value="CAF4407595.1"/>
    <property type="molecule type" value="Genomic_DNA"/>
</dbReference>
<evidence type="ECO:0000313" key="2">
    <source>
        <dbReference type="Proteomes" id="UP000663844"/>
    </source>
</evidence>
<proteinExistence type="predicted"/>
<sequence>QKTWKHGSAFALFLKKFEANGITRKIKFDENGLRTDVSFEVVDLAANGVFKNGNWSANVPDRLEIQRNFTKDYETRKQEIQNQTIKVTTLLEPPYVML</sequence>
<dbReference type="InterPro" id="IPR028082">
    <property type="entry name" value="Peripla_BP_I"/>
</dbReference>